<protein>
    <submittedName>
        <fullName evidence="1">Phage portal protein</fullName>
    </submittedName>
</protein>
<sequence length="430" mass="48175">MRLFNWFTRGSSSPPGKLKYGGVGANPLSIAFGGSLATASGQMVTADTALRVAAVYACVRVLAESVASLPLFLYQRTENGKRRATEHPLYSVLHDRPNRWQTSFEWREMMMAHVLLRGNAYSRIISTGGRGVAELVPLHPDRVRPFLYEGSDGREHICYLYTKPSGEREYLLADEVHHWRGLSSDGLVGMSPVALHCEAIGLAMATQEHGARLFSNGAQVGGFVRHPKQLSDAAFERLQKSLQDKYAGTENAHKTMILEEGMEYTRIGMTADEAQFLETRQFQVAEIARIFRVPPHMIGDLAKATFSNIEQQSIDFVVHSLRPWLVRIEQAASRDLLGESESKKYYFEFLVDGLLRGDFKSRVEGYRTAIASTWMTPNEARERENMDRIEGLDSHMIPLNTIPLDKLDAYLASKGQMIVNTDKEKGDAQS</sequence>
<accession>A0A7D5Z5G7</accession>
<evidence type="ECO:0000313" key="2">
    <source>
        <dbReference type="Proteomes" id="UP000510822"/>
    </source>
</evidence>
<dbReference type="Proteomes" id="UP000510822">
    <property type="component" value="Chromosome"/>
</dbReference>
<dbReference type="NCBIfam" id="TIGR01537">
    <property type="entry name" value="portal_HK97"/>
    <property type="match status" value="1"/>
</dbReference>
<dbReference type="Gene3D" id="1.20.1270.210">
    <property type="match status" value="1"/>
</dbReference>
<organism evidence="1 2">
    <name type="scientific">Chitinibacter fontanus</name>
    <dbReference type="NCBI Taxonomy" id="1737446"/>
    <lineage>
        <taxon>Bacteria</taxon>
        <taxon>Pseudomonadati</taxon>
        <taxon>Pseudomonadota</taxon>
        <taxon>Betaproteobacteria</taxon>
        <taxon>Neisseriales</taxon>
        <taxon>Chitinibacteraceae</taxon>
        <taxon>Chitinibacter</taxon>
    </lineage>
</organism>
<proteinExistence type="predicted"/>
<reference evidence="1 2" key="1">
    <citation type="journal article" date="2016" name="Int. J. Syst. Evol. Microbiol.">
        <title>Chitinibacter fontanus sp. nov., isolated from a spring.</title>
        <authorList>
            <person name="Sheu S.Y."/>
            <person name="Li Y.S."/>
            <person name="Young C.C."/>
            <person name="Chen W.M."/>
        </authorList>
    </citation>
    <scope>NUCLEOTIDE SEQUENCE [LARGE SCALE GENOMIC DNA]</scope>
    <source>
        <strain evidence="1 2">STM-7</strain>
    </source>
</reference>
<dbReference type="EMBL" id="CP058952">
    <property type="protein sequence ID" value="QLI80802.1"/>
    <property type="molecule type" value="Genomic_DNA"/>
</dbReference>
<dbReference type="InterPro" id="IPR006427">
    <property type="entry name" value="Portal_HK97"/>
</dbReference>
<keyword evidence="2" id="KW-1185">Reference proteome</keyword>
<dbReference type="KEGG" id="cfon:HZU75_04250"/>
<dbReference type="RefSeq" id="WP_180307936.1">
    <property type="nucleotide sequence ID" value="NZ_CP058952.1"/>
</dbReference>
<dbReference type="InterPro" id="IPR006944">
    <property type="entry name" value="Phage/GTA_portal"/>
</dbReference>
<dbReference type="Pfam" id="PF04860">
    <property type="entry name" value="Phage_portal"/>
    <property type="match status" value="1"/>
</dbReference>
<gene>
    <name evidence="1" type="ORF">HZU75_04250</name>
</gene>
<dbReference type="AlphaFoldDB" id="A0A7D5Z5G7"/>
<evidence type="ECO:0000313" key="1">
    <source>
        <dbReference type="EMBL" id="QLI80802.1"/>
    </source>
</evidence>
<name>A0A7D5Z5G7_9NEIS</name>